<evidence type="ECO:0000256" key="1">
    <source>
        <dbReference type="SAM" id="Coils"/>
    </source>
</evidence>
<reference evidence="2 3" key="1">
    <citation type="submission" date="2016-10" db="EMBL/GenBank/DDBJ databases">
        <authorList>
            <person name="Cai Z."/>
        </authorList>
    </citation>
    <scope>NUCLEOTIDE SEQUENCE [LARGE SCALE GENOMIC DNA]</scope>
</reference>
<keyword evidence="1" id="KW-0175">Coiled coil</keyword>
<dbReference type="Proteomes" id="UP000256970">
    <property type="component" value="Unassembled WGS sequence"/>
</dbReference>
<organism evidence="2 3">
    <name type="scientific">Tetradesmus obliquus</name>
    <name type="common">Green alga</name>
    <name type="synonym">Acutodesmus obliquus</name>
    <dbReference type="NCBI Taxonomy" id="3088"/>
    <lineage>
        <taxon>Eukaryota</taxon>
        <taxon>Viridiplantae</taxon>
        <taxon>Chlorophyta</taxon>
        <taxon>core chlorophytes</taxon>
        <taxon>Chlorophyceae</taxon>
        <taxon>CS clade</taxon>
        <taxon>Sphaeropleales</taxon>
        <taxon>Scenedesmaceae</taxon>
        <taxon>Tetradesmus</taxon>
    </lineage>
</organism>
<protein>
    <submittedName>
        <fullName evidence="2">Uncharacterized protein</fullName>
    </submittedName>
</protein>
<sequence length="751" mass="75223">METATDMPQAEEASTVYETTIAVVDEPKGMLAPEATGSAAPLDAHHKMLHEGSILSSHFKSYQQALSKYTAAASKFMHAADDFIISAGQPAKYEHKLTPEGQAAAAAAAAAAARAPAGADDNAAAATAAPSAFAADAVQPSTLPLQGPVAGYYICPGMPGSPALGAAGLTHTAPADILLPRQHEALFRHDMQRKLIAAGSDGLTAALQEKLAPAFKVWLGVYDECKGLLPEVERLRRDAEGALSRLQQAKEKVLEAEAASPLVSGQQLQDAGQLPRVLVQGTAGGLVAMPAGPQRQEMYRKETEYTDASLAFELAEKVLRDKLGWLMQAGAGLKGTAAAALGHALRAAAAEGQRGQAPGGTAAAAAAAAVGVGLRAPGEELLEPFPAHVLARLAGQHLPTLQAVVMADASRLARWGQRCRAAIATAAGAAAAAAGAQMLAAAAAPAGAATALPAAGAVVPAGPVHGLVRTDDDATQQAGAAGSATGAATTAGTTAEVLMGGPAAVGTAAAPIAGSAAAYAASDSLVGELQQAAAASDVPLELLAAAVSADVQEREAVEAAASRDDAAWHLLHDASVVAAKEEAVLLPAVLKHLGQQAAKRLQAQHQALAAALAHLGQTAPDAAGFDLALLEVLEAVDSHVQDLEASLLPELAAAPSLPLQAQQDLAKRYQRAAAAAPTRPHGWFLGAPSTTAAPSQGGGGSGVRGAASAAVAATKEALRKMVTAPVKAGVAAVDAAADVARFGPGKVPEKL</sequence>
<keyword evidence="3" id="KW-1185">Reference proteome</keyword>
<dbReference type="AlphaFoldDB" id="A0A383WFB6"/>
<gene>
    <name evidence="2" type="ORF">BQ4739_LOCUS16242</name>
</gene>
<evidence type="ECO:0000313" key="3">
    <source>
        <dbReference type="Proteomes" id="UP000256970"/>
    </source>
</evidence>
<accession>A0A383WFB6</accession>
<name>A0A383WFB6_TETOB</name>
<evidence type="ECO:0000313" key="2">
    <source>
        <dbReference type="EMBL" id="SZX75872.1"/>
    </source>
</evidence>
<dbReference type="PANTHER" id="PTHR35585">
    <property type="entry name" value="HHE DOMAIN PROTEIN (AFU_ORTHOLOGUE AFUA_4G00730)"/>
    <property type="match status" value="1"/>
</dbReference>
<dbReference type="PANTHER" id="PTHR35585:SF1">
    <property type="entry name" value="HHE DOMAIN PROTEIN (AFU_ORTHOLOGUE AFUA_4G00730)"/>
    <property type="match status" value="1"/>
</dbReference>
<dbReference type="EMBL" id="FNXT01001245">
    <property type="protein sequence ID" value="SZX75872.1"/>
    <property type="molecule type" value="Genomic_DNA"/>
</dbReference>
<proteinExistence type="predicted"/>
<feature type="coiled-coil region" evidence="1">
    <location>
        <begin position="229"/>
        <end position="259"/>
    </location>
</feature>